<feature type="transmembrane region" description="Helical" evidence="2">
    <location>
        <begin position="439"/>
        <end position="459"/>
    </location>
</feature>
<dbReference type="AlphaFoldDB" id="A7TQI7"/>
<organism evidence="4">
    <name type="scientific">Vanderwaltozyma polyspora (strain ATCC 22028 / DSM 70294 / BCRC 21397 / CBS 2163 / NBRC 10782 / NRRL Y-8283 / UCD 57-17)</name>
    <name type="common">Kluyveromyces polysporus</name>
    <dbReference type="NCBI Taxonomy" id="436907"/>
    <lineage>
        <taxon>Eukaryota</taxon>
        <taxon>Fungi</taxon>
        <taxon>Dikarya</taxon>
        <taxon>Ascomycota</taxon>
        <taxon>Saccharomycotina</taxon>
        <taxon>Saccharomycetes</taxon>
        <taxon>Saccharomycetales</taxon>
        <taxon>Saccharomycetaceae</taxon>
        <taxon>Vanderwaltozyma</taxon>
    </lineage>
</organism>
<evidence type="ECO:0000313" key="4">
    <source>
        <dbReference type="Proteomes" id="UP000000267"/>
    </source>
</evidence>
<feature type="region of interest" description="Disordered" evidence="1">
    <location>
        <begin position="246"/>
        <end position="265"/>
    </location>
</feature>
<dbReference type="eggNOG" id="ENOG502S1HD">
    <property type="taxonomic scope" value="Eukaryota"/>
</dbReference>
<feature type="compositionally biased region" description="Low complexity" evidence="1">
    <location>
        <begin position="199"/>
        <end position="210"/>
    </location>
</feature>
<feature type="compositionally biased region" description="Polar residues" evidence="1">
    <location>
        <begin position="164"/>
        <end position="175"/>
    </location>
</feature>
<sequence length="526" mass="59222">MIYTISEGGTTGSSEYSDHSSDGSSKYSDKGGTPKIRQSYINNATSVENRNTQQPSIDQQLSTTPQVNTNAINSPTIRYKYSNTSIKDSILHTHDHRIEQRRSPYLIEVDDRYVPNLSTEHLSSTGTVSTSMLLDESHSRRTSITNSTHQSRFSLPSHGRRPSVLSTKNNLGHSSTHSRELASLKIDASNLTKPENAYSKNNNSSSSGSSYRYDDTLEPDIEEAVALLRREMGTATPRVSYVTTFPNNNHNLSTPTSSQDPDSTGGITIGTSYLKGFEGHDVEIDEYNPKESIIGSAMPVARSMAGAKRPILKEVSPKNNSPQGFKNYSSYDEKNLADVSRDDTFDEWSLPNLSFGEFTDNQIDQTIDILDTYRRSMFTTPKILDNEYQTRYKNELLFDQYYSDNNQSPLPIQHIDSNSLYSYDSKTQGFFEIYSKWRFALVLTCCIFVPPLFFMIAYGKGENAMISDYRLLRMLMNSNHRINILKGFIWDVDVSWIRRAFLYLGLLETALILACIGIGFGVGLTR</sequence>
<dbReference type="InParanoid" id="A7TQI7"/>
<keyword evidence="2" id="KW-1133">Transmembrane helix</keyword>
<dbReference type="KEGG" id="vpo:Kpol_472p19"/>
<dbReference type="OrthoDB" id="4068624at2759"/>
<feature type="transmembrane region" description="Helical" evidence="2">
    <location>
        <begin position="500"/>
        <end position="524"/>
    </location>
</feature>
<feature type="region of interest" description="Disordered" evidence="1">
    <location>
        <begin position="137"/>
        <end position="179"/>
    </location>
</feature>
<dbReference type="HOGENOM" id="CLU_517965_0_0_1"/>
<keyword evidence="2" id="KW-0472">Membrane</keyword>
<proteinExistence type="predicted"/>
<feature type="region of interest" description="Disordered" evidence="1">
    <location>
        <begin position="192"/>
        <end position="215"/>
    </location>
</feature>
<feature type="compositionally biased region" description="Polar residues" evidence="1">
    <location>
        <begin position="39"/>
        <end position="70"/>
    </location>
</feature>
<feature type="region of interest" description="Disordered" evidence="1">
    <location>
        <begin position="1"/>
        <end position="70"/>
    </location>
</feature>
<dbReference type="PhylomeDB" id="A7TQI7"/>
<dbReference type="FunCoup" id="A7TQI7">
    <property type="interactions" value="68"/>
</dbReference>
<dbReference type="Proteomes" id="UP000000267">
    <property type="component" value="Unassembled WGS sequence"/>
</dbReference>
<evidence type="ECO:0000256" key="1">
    <source>
        <dbReference type="SAM" id="MobiDB-lite"/>
    </source>
</evidence>
<dbReference type="RefSeq" id="XP_001643346.1">
    <property type="nucleotide sequence ID" value="XM_001643296.1"/>
</dbReference>
<dbReference type="EMBL" id="DS480458">
    <property type="protein sequence ID" value="EDO15488.1"/>
    <property type="molecule type" value="Genomic_DNA"/>
</dbReference>
<gene>
    <name evidence="3" type="ORF">Kpol_472p19</name>
</gene>
<feature type="compositionally biased region" description="Low complexity" evidence="1">
    <location>
        <begin position="253"/>
        <end position="264"/>
    </location>
</feature>
<dbReference type="GeneID" id="5543560"/>
<keyword evidence="4" id="KW-1185">Reference proteome</keyword>
<evidence type="ECO:0000313" key="3">
    <source>
        <dbReference type="EMBL" id="EDO15488.1"/>
    </source>
</evidence>
<reference evidence="3 4" key="1">
    <citation type="journal article" date="2007" name="Proc. Natl. Acad. Sci. U.S.A.">
        <title>Independent sorting-out of thousands of duplicated gene pairs in two yeast species descended from a whole-genome duplication.</title>
        <authorList>
            <person name="Scannell D.R."/>
            <person name="Frank A.C."/>
            <person name="Conant G.C."/>
            <person name="Byrne K.P."/>
            <person name="Woolfit M."/>
            <person name="Wolfe K.H."/>
        </authorList>
    </citation>
    <scope>NUCLEOTIDE SEQUENCE [LARGE SCALE GENOMIC DNA]</scope>
    <source>
        <strain evidence="4">ATCC 22028 / DSM 70294 / BCRC 21397 / CBS 2163 / NBRC 10782 / NRRL Y-8283 / UCD 57-17</strain>
    </source>
</reference>
<accession>A7TQI7</accession>
<evidence type="ECO:0000256" key="2">
    <source>
        <dbReference type="SAM" id="Phobius"/>
    </source>
</evidence>
<feature type="compositionally biased region" description="Polar residues" evidence="1">
    <location>
        <begin position="142"/>
        <end position="154"/>
    </location>
</feature>
<name>A7TQI7_VANPO</name>
<keyword evidence="2" id="KW-0812">Transmembrane</keyword>
<protein>
    <submittedName>
        <fullName evidence="3">Uncharacterized protein</fullName>
    </submittedName>
</protein>
<feature type="compositionally biased region" description="Low complexity" evidence="1">
    <location>
        <begin position="1"/>
        <end position="15"/>
    </location>
</feature>